<keyword evidence="4 6" id="KW-0472">Membrane</keyword>
<dbReference type="GO" id="GO:0016020">
    <property type="term" value="C:membrane"/>
    <property type="evidence" value="ECO:0007669"/>
    <property type="project" value="UniProtKB-SubCell"/>
</dbReference>
<dbReference type="InterPro" id="IPR005178">
    <property type="entry name" value="Ostalpha/TMEM184C"/>
</dbReference>
<feature type="transmembrane region" description="Helical" evidence="6">
    <location>
        <begin position="32"/>
        <end position="56"/>
    </location>
</feature>
<evidence type="ECO:0000313" key="8">
    <source>
        <dbReference type="Proteomes" id="UP001153365"/>
    </source>
</evidence>
<dbReference type="EMBL" id="CALTRL010003040">
    <property type="protein sequence ID" value="CAH7677441.1"/>
    <property type="molecule type" value="Genomic_DNA"/>
</dbReference>
<feature type="compositionally biased region" description="Basic and acidic residues" evidence="5">
    <location>
        <begin position="369"/>
        <end position="378"/>
    </location>
</feature>
<dbReference type="Pfam" id="PF03619">
    <property type="entry name" value="Solute_trans_a"/>
    <property type="match status" value="1"/>
</dbReference>
<evidence type="ECO:0000313" key="7">
    <source>
        <dbReference type="EMBL" id="CAH7677441.1"/>
    </source>
</evidence>
<evidence type="ECO:0000256" key="3">
    <source>
        <dbReference type="ARBA" id="ARBA00022989"/>
    </source>
</evidence>
<feature type="transmembrane region" description="Helical" evidence="6">
    <location>
        <begin position="101"/>
        <end position="119"/>
    </location>
</feature>
<name>A0AAV0B444_PHAPC</name>
<evidence type="ECO:0000256" key="6">
    <source>
        <dbReference type="SAM" id="Phobius"/>
    </source>
</evidence>
<sequence length="390" mass="45005">MGSRVCEATNTEAIDESVFISSNSINWDAHRIGWVIAGSMAILTTIISFFNVVMHARYYHRPSQQRQIIRIILMPVVYAIISFFSYRFFRSYTYYSLVETVYEAFAIAAFLFLLVQYIGETPASQRAILAQSPKRSVPFPFCCWRYRPSKPYFLHTIKWLVVQYCIFRPLISIVAIICHSRGVLCPTQYSIHFAQAYLEAFDFITFSLALYGLIGFYNVTRVQLKGKSPLAKFLTIKGIVFFTFYQGFLFSILEKHEIIHGTQYWTSTNVSQGLQALATTIEMVLFSIVMLFSFSWKPYKGLDNKTKTSILKSFIHSQNYRDFFDATISSLCFFWDYTRGKPYTSSSTSKLPTGLDFDHAYDYSNNQHETTENNKSKNELSAYSTEKLSA</sequence>
<feature type="compositionally biased region" description="Polar residues" evidence="5">
    <location>
        <begin position="379"/>
        <end position="390"/>
    </location>
</feature>
<proteinExistence type="predicted"/>
<feature type="transmembrane region" description="Helical" evidence="6">
    <location>
        <begin position="157"/>
        <end position="177"/>
    </location>
</feature>
<evidence type="ECO:0000256" key="4">
    <source>
        <dbReference type="ARBA" id="ARBA00023136"/>
    </source>
</evidence>
<evidence type="ECO:0000256" key="2">
    <source>
        <dbReference type="ARBA" id="ARBA00022692"/>
    </source>
</evidence>
<feature type="transmembrane region" description="Helical" evidence="6">
    <location>
        <begin position="197"/>
        <end position="219"/>
    </location>
</feature>
<dbReference type="AlphaFoldDB" id="A0AAV0B444"/>
<feature type="transmembrane region" description="Helical" evidence="6">
    <location>
        <begin position="68"/>
        <end position="89"/>
    </location>
</feature>
<evidence type="ECO:0000256" key="1">
    <source>
        <dbReference type="ARBA" id="ARBA00004141"/>
    </source>
</evidence>
<accession>A0AAV0B444</accession>
<comment type="caution">
    <text evidence="7">The sequence shown here is derived from an EMBL/GenBank/DDBJ whole genome shotgun (WGS) entry which is preliminary data.</text>
</comment>
<comment type="subcellular location">
    <subcellularLocation>
        <location evidence="1">Membrane</location>
        <topology evidence="1">Multi-pass membrane protein</topology>
    </subcellularLocation>
</comment>
<feature type="region of interest" description="Disordered" evidence="5">
    <location>
        <begin position="365"/>
        <end position="390"/>
    </location>
</feature>
<organism evidence="7 8">
    <name type="scientific">Phakopsora pachyrhizi</name>
    <name type="common">Asian soybean rust disease fungus</name>
    <dbReference type="NCBI Taxonomy" id="170000"/>
    <lineage>
        <taxon>Eukaryota</taxon>
        <taxon>Fungi</taxon>
        <taxon>Dikarya</taxon>
        <taxon>Basidiomycota</taxon>
        <taxon>Pucciniomycotina</taxon>
        <taxon>Pucciniomycetes</taxon>
        <taxon>Pucciniales</taxon>
        <taxon>Phakopsoraceae</taxon>
        <taxon>Phakopsora</taxon>
    </lineage>
</organism>
<keyword evidence="3 6" id="KW-1133">Transmembrane helix</keyword>
<dbReference type="Proteomes" id="UP001153365">
    <property type="component" value="Unassembled WGS sequence"/>
</dbReference>
<feature type="transmembrane region" description="Helical" evidence="6">
    <location>
        <begin position="273"/>
        <end position="296"/>
    </location>
</feature>
<reference evidence="7" key="1">
    <citation type="submission" date="2022-06" db="EMBL/GenBank/DDBJ databases">
        <authorList>
            <consortium name="SYNGENTA / RWTH Aachen University"/>
        </authorList>
    </citation>
    <scope>NUCLEOTIDE SEQUENCE</scope>
</reference>
<dbReference type="PANTHER" id="PTHR23423">
    <property type="entry name" value="ORGANIC SOLUTE TRANSPORTER-RELATED"/>
    <property type="match status" value="1"/>
</dbReference>
<keyword evidence="8" id="KW-1185">Reference proteome</keyword>
<dbReference type="SMART" id="SM01417">
    <property type="entry name" value="Solute_trans_a"/>
    <property type="match status" value="1"/>
</dbReference>
<protein>
    <submittedName>
        <fullName evidence="7">Organic solute transporter Ostalpha-domain-containing protein</fullName>
    </submittedName>
</protein>
<gene>
    <name evidence="7" type="ORF">PPACK8108_LOCUS12589</name>
</gene>
<evidence type="ECO:0000256" key="5">
    <source>
        <dbReference type="SAM" id="MobiDB-lite"/>
    </source>
</evidence>
<keyword evidence="2 6" id="KW-0812">Transmembrane</keyword>
<feature type="transmembrane region" description="Helical" evidence="6">
    <location>
        <begin position="231"/>
        <end position="253"/>
    </location>
</feature>